<dbReference type="Proteomes" id="UP001320544">
    <property type="component" value="Chromosome"/>
</dbReference>
<protein>
    <submittedName>
        <fullName evidence="1">Uncharacterized protein</fullName>
    </submittedName>
</protein>
<reference evidence="1 2" key="1">
    <citation type="submission" date="2022-01" db="EMBL/GenBank/DDBJ databases">
        <title>Novel bile acid biosynthetic pathways are enriched in the microbiome of centenarians.</title>
        <authorList>
            <person name="Sato Y."/>
            <person name="Atarashi K."/>
            <person name="Plichta R.D."/>
            <person name="Arai Y."/>
            <person name="Sasajima S."/>
            <person name="Kearney M.S."/>
            <person name="Suda W."/>
            <person name="Takeshita K."/>
            <person name="Sasaki T."/>
            <person name="Okamoto S."/>
            <person name="Skelly N.A."/>
            <person name="Okamura Y."/>
            <person name="Vlamakis H."/>
            <person name="Li Y."/>
            <person name="Tanoue T."/>
            <person name="Takei H."/>
            <person name="Nittono H."/>
            <person name="Narushima S."/>
            <person name="Irie J."/>
            <person name="Itoh H."/>
            <person name="Moriya K."/>
            <person name="Sugiura Y."/>
            <person name="Suematsu M."/>
            <person name="Moritoki N."/>
            <person name="Shibata S."/>
            <person name="Littman R.D."/>
            <person name="Fischbach A.M."/>
            <person name="Uwamino Y."/>
            <person name="Inoue T."/>
            <person name="Honda A."/>
            <person name="Hattori M."/>
            <person name="Murai T."/>
            <person name="Xavier J.R."/>
            <person name="Hirose N."/>
            <person name="Honda K."/>
        </authorList>
    </citation>
    <scope>NUCLEOTIDE SEQUENCE [LARGE SCALE GENOMIC DNA]</scope>
    <source>
        <strain evidence="1 2">CE91-St30</strain>
    </source>
</reference>
<accession>A0ABN6MAQ6</accession>
<evidence type="ECO:0000313" key="2">
    <source>
        <dbReference type="Proteomes" id="UP001320544"/>
    </source>
</evidence>
<organism evidence="1 2">
    <name type="scientific">Raoultibacter timonensis</name>
    <dbReference type="NCBI Taxonomy" id="1907662"/>
    <lineage>
        <taxon>Bacteria</taxon>
        <taxon>Bacillati</taxon>
        <taxon>Actinomycetota</taxon>
        <taxon>Coriobacteriia</taxon>
        <taxon>Eggerthellales</taxon>
        <taxon>Eggerthellaceae</taxon>
        <taxon>Raoultibacter</taxon>
    </lineage>
</organism>
<proteinExistence type="predicted"/>
<keyword evidence="2" id="KW-1185">Reference proteome</keyword>
<dbReference type="EMBL" id="AP025564">
    <property type="protein sequence ID" value="BDE95095.1"/>
    <property type="molecule type" value="Genomic_DNA"/>
</dbReference>
<name>A0ABN6MAQ6_9ACTN</name>
<sequence>MRNARILVSDRTVIDPADMLLCQGKGSFNHKGAATERNEPKERFTGSRIRRRLGKKRGISSTIRGQTQYGHRYGEEKYHTFGHCA</sequence>
<evidence type="ECO:0000313" key="1">
    <source>
        <dbReference type="EMBL" id="BDE95095.1"/>
    </source>
</evidence>
<gene>
    <name evidence="1" type="ORF">CE91St30_04280</name>
</gene>